<organism evidence="6 7">
    <name type="scientific">Nibrella viscosa</name>
    <dbReference type="NCBI Taxonomy" id="1084524"/>
    <lineage>
        <taxon>Bacteria</taxon>
        <taxon>Pseudomonadati</taxon>
        <taxon>Bacteroidota</taxon>
        <taxon>Cytophagia</taxon>
        <taxon>Cytophagales</taxon>
        <taxon>Spirosomataceae</taxon>
        <taxon>Nibrella</taxon>
    </lineage>
</organism>
<keyword evidence="7" id="KW-1185">Reference proteome</keyword>
<feature type="compositionally biased region" description="Basic and acidic residues" evidence="4">
    <location>
        <begin position="348"/>
        <end position="357"/>
    </location>
</feature>
<reference evidence="7" key="1">
    <citation type="journal article" date="2019" name="Int. J. Syst. Evol. Microbiol.">
        <title>The Global Catalogue of Microorganisms (GCM) 10K type strain sequencing project: providing services to taxonomists for standard genome sequencing and annotation.</title>
        <authorList>
            <consortium name="The Broad Institute Genomics Platform"/>
            <consortium name="The Broad Institute Genome Sequencing Center for Infectious Disease"/>
            <person name="Wu L."/>
            <person name="Ma J."/>
        </authorList>
    </citation>
    <scope>NUCLEOTIDE SEQUENCE [LARGE SCALE GENOMIC DNA]</scope>
    <source>
        <strain evidence="7">JCM 17925</strain>
    </source>
</reference>
<evidence type="ECO:0000256" key="4">
    <source>
        <dbReference type="SAM" id="MobiDB-lite"/>
    </source>
</evidence>
<dbReference type="PANTHER" id="PTHR42901:SF1">
    <property type="entry name" value="ALCOHOL DEHYDROGENASE"/>
    <property type="match status" value="1"/>
</dbReference>
<evidence type="ECO:0000256" key="3">
    <source>
        <dbReference type="RuleBase" id="RU000363"/>
    </source>
</evidence>
<protein>
    <recommendedName>
        <fullName evidence="8">Short-chain dehydrogenase</fullName>
    </recommendedName>
</protein>
<dbReference type="CDD" id="cd05233">
    <property type="entry name" value="SDR_c"/>
    <property type="match status" value="1"/>
</dbReference>
<evidence type="ECO:0000313" key="7">
    <source>
        <dbReference type="Proteomes" id="UP001500936"/>
    </source>
</evidence>
<dbReference type="Gene3D" id="3.40.50.720">
    <property type="entry name" value="NAD(P)-binding Rossmann-like Domain"/>
    <property type="match status" value="1"/>
</dbReference>
<dbReference type="RefSeq" id="WP_345269390.1">
    <property type="nucleotide sequence ID" value="NZ_BAABHB010000008.1"/>
</dbReference>
<sequence length="401" mass="43553">MNTESQKTALITGASSGIGRELAKLFAKDGYNLVLVARSEDNLQQFGDELKQQHGLQQVTIVDKDLSKENAARDVYDEVTGQGITVNVLVNDAGVGLHGMFATETDWEKESAMIHLNTITLTHLTKLFLKDMVARNEGKILNLASIVSIMPNPLMAVYAGTKAYVYNFTQSLVNELKDTNVTITALLPNATDTDFFNKAGAENTKVTEKLDDPVMVAKDGYKALMKGEAKVVAGGLGNKSYEVLAHIAPEEALNAMMRKNMEPKDEELDGSSTNSSLAWGIGAAAAILIGIAAVAVYNNTSAYDQLRYRYKFSRAKSKVANAFNNMKDSVADTWSDAENSAKKTWANTKDEAKDRWSAGKNSAKDTWASGKDGTQESWSDARHGAKDAWSSVRKAVVDAMS</sequence>
<keyword evidence="5" id="KW-0812">Transmembrane</keyword>
<evidence type="ECO:0000256" key="2">
    <source>
        <dbReference type="ARBA" id="ARBA00023002"/>
    </source>
</evidence>
<gene>
    <name evidence="6" type="ORF">GCM10023187_36950</name>
</gene>
<comment type="caution">
    <text evidence="6">The sequence shown here is derived from an EMBL/GenBank/DDBJ whole genome shotgun (WGS) entry which is preliminary data.</text>
</comment>
<keyword evidence="2" id="KW-0560">Oxidoreductase</keyword>
<dbReference type="SUPFAM" id="SSF51735">
    <property type="entry name" value="NAD(P)-binding Rossmann-fold domains"/>
    <property type="match status" value="1"/>
</dbReference>
<dbReference type="PANTHER" id="PTHR42901">
    <property type="entry name" value="ALCOHOL DEHYDROGENASE"/>
    <property type="match status" value="1"/>
</dbReference>
<dbReference type="Gene3D" id="1.20.120.20">
    <property type="entry name" value="Apolipoprotein"/>
    <property type="match status" value="1"/>
</dbReference>
<feature type="transmembrane region" description="Helical" evidence="5">
    <location>
        <begin position="277"/>
        <end position="297"/>
    </location>
</feature>
<keyword evidence="5" id="KW-1133">Transmembrane helix</keyword>
<dbReference type="EMBL" id="BAABHB010000008">
    <property type="protein sequence ID" value="GAA4411313.1"/>
    <property type="molecule type" value="Genomic_DNA"/>
</dbReference>
<comment type="similarity">
    <text evidence="1 3">Belongs to the short-chain dehydrogenases/reductases (SDR) family.</text>
</comment>
<dbReference type="InterPro" id="IPR036291">
    <property type="entry name" value="NAD(P)-bd_dom_sf"/>
</dbReference>
<evidence type="ECO:0000313" key="6">
    <source>
        <dbReference type="EMBL" id="GAA4411313.1"/>
    </source>
</evidence>
<dbReference type="PRINTS" id="PR00080">
    <property type="entry name" value="SDRFAMILY"/>
</dbReference>
<dbReference type="InterPro" id="IPR002347">
    <property type="entry name" value="SDR_fam"/>
</dbReference>
<evidence type="ECO:0008006" key="8">
    <source>
        <dbReference type="Google" id="ProtNLM"/>
    </source>
</evidence>
<dbReference type="PRINTS" id="PR00081">
    <property type="entry name" value="GDHRDH"/>
</dbReference>
<proteinExistence type="inferred from homology"/>
<evidence type="ECO:0000256" key="5">
    <source>
        <dbReference type="SAM" id="Phobius"/>
    </source>
</evidence>
<dbReference type="Proteomes" id="UP001500936">
    <property type="component" value="Unassembled WGS sequence"/>
</dbReference>
<accession>A0ABP8KNL8</accession>
<evidence type="ECO:0000256" key="1">
    <source>
        <dbReference type="ARBA" id="ARBA00006484"/>
    </source>
</evidence>
<dbReference type="Pfam" id="PF00106">
    <property type="entry name" value="adh_short"/>
    <property type="match status" value="1"/>
</dbReference>
<name>A0ABP8KNL8_9BACT</name>
<feature type="region of interest" description="Disordered" evidence="4">
    <location>
        <begin position="345"/>
        <end position="385"/>
    </location>
</feature>
<keyword evidence="5" id="KW-0472">Membrane</keyword>